<evidence type="ECO:0000313" key="7">
    <source>
        <dbReference type="Proteomes" id="UP000483379"/>
    </source>
</evidence>
<dbReference type="AlphaFoldDB" id="A0A6M0JZI2"/>
<evidence type="ECO:0000256" key="1">
    <source>
        <dbReference type="ARBA" id="ARBA00022553"/>
    </source>
</evidence>
<sequence>MIRGRLQRWNDDKGFGFIRPLNASGDVFVHISAFKGMPRRPVVGDVINYSLETDREGRSRAIKATIEGSGPVRPRRGPSGSVSRARRRSGSRLKPVFVTTVFVIAVASVALSQDWSGIAQFFGVRLSEKTDSYSDMSVPSARSDSPLSYRCEGKVYCSEMRSCEEARFYLRNCPGTKMDGDRDGLPCERQWCGW</sequence>
<feature type="domain" description="CSD" evidence="5">
    <location>
        <begin position="1"/>
        <end position="66"/>
    </location>
</feature>
<dbReference type="Pfam" id="PF05901">
    <property type="entry name" value="Excalibur"/>
    <property type="match status" value="1"/>
</dbReference>
<dbReference type="GO" id="GO:0043488">
    <property type="term" value="P:regulation of mRNA stability"/>
    <property type="evidence" value="ECO:0007669"/>
    <property type="project" value="TreeGrafter"/>
</dbReference>
<dbReference type="InterPro" id="IPR019844">
    <property type="entry name" value="CSD_CS"/>
</dbReference>
<comment type="subcellular location">
    <subcellularLocation>
        <location evidence="2">Cytoplasm</location>
    </subcellularLocation>
</comment>
<dbReference type="InterPro" id="IPR002059">
    <property type="entry name" value="CSP_DNA-bd"/>
</dbReference>
<dbReference type="PROSITE" id="PS00352">
    <property type="entry name" value="CSD_1"/>
    <property type="match status" value="1"/>
</dbReference>
<evidence type="ECO:0000259" key="5">
    <source>
        <dbReference type="PROSITE" id="PS51857"/>
    </source>
</evidence>
<dbReference type="Pfam" id="PF00313">
    <property type="entry name" value="CSD"/>
    <property type="match status" value="1"/>
</dbReference>
<evidence type="ECO:0000313" key="6">
    <source>
        <dbReference type="EMBL" id="NEV62549.1"/>
    </source>
</evidence>
<keyword evidence="7" id="KW-1185">Reference proteome</keyword>
<organism evidence="6 7">
    <name type="scientific">Thiorhodococcus minor</name>
    <dbReference type="NCBI Taxonomy" id="57489"/>
    <lineage>
        <taxon>Bacteria</taxon>
        <taxon>Pseudomonadati</taxon>
        <taxon>Pseudomonadota</taxon>
        <taxon>Gammaproteobacteria</taxon>
        <taxon>Chromatiales</taxon>
        <taxon>Chromatiaceae</taxon>
        <taxon>Thiorhodococcus</taxon>
    </lineage>
</organism>
<dbReference type="PANTHER" id="PTHR12962">
    <property type="entry name" value="CALCIUM-REGULATED HEAT STABLE PROTEIN CRHSP-24-RELATED"/>
    <property type="match status" value="1"/>
</dbReference>
<dbReference type="InterPro" id="IPR012340">
    <property type="entry name" value="NA-bd_OB-fold"/>
</dbReference>
<dbReference type="Proteomes" id="UP000483379">
    <property type="component" value="Unassembled WGS sequence"/>
</dbReference>
<keyword evidence="4" id="KW-0472">Membrane</keyword>
<name>A0A6M0JZI2_9GAMM</name>
<dbReference type="SUPFAM" id="SSF50249">
    <property type="entry name" value="Nucleic acid-binding proteins"/>
    <property type="match status" value="1"/>
</dbReference>
<evidence type="ECO:0000256" key="4">
    <source>
        <dbReference type="SAM" id="Phobius"/>
    </source>
</evidence>
<gene>
    <name evidence="6" type="ORF">G3446_11715</name>
</gene>
<dbReference type="GO" id="GO:0005829">
    <property type="term" value="C:cytosol"/>
    <property type="evidence" value="ECO:0007669"/>
    <property type="project" value="UniProtKB-ARBA"/>
</dbReference>
<dbReference type="PROSITE" id="PS51857">
    <property type="entry name" value="CSD_2"/>
    <property type="match status" value="1"/>
</dbReference>
<dbReference type="GO" id="GO:0003730">
    <property type="term" value="F:mRNA 3'-UTR binding"/>
    <property type="evidence" value="ECO:0007669"/>
    <property type="project" value="TreeGrafter"/>
</dbReference>
<dbReference type="RefSeq" id="WP_164453018.1">
    <property type="nucleotide sequence ID" value="NZ_JAAIJQ010000030.1"/>
</dbReference>
<keyword evidence="1" id="KW-0597">Phosphoprotein</keyword>
<feature type="transmembrane region" description="Helical" evidence="4">
    <location>
        <begin position="93"/>
        <end position="111"/>
    </location>
</feature>
<keyword evidence="4" id="KW-1133">Transmembrane helix</keyword>
<dbReference type="EMBL" id="JAAIJQ010000030">
    <property type="protein sequence ID" value="NEV62549.1"/>
    <property type="molecule type" value="Genomic_DNA"/>
</dbReference>
<feature type="region of interest" description="Disordered" evidence="3">
    <location>
        <begin position="63"/>
        <end position="87"/>
    </location>
</feature>
<evidence type="ECO:0000256" key="3">
    <source>
        <dbReference type="SAM" id="MobiDB-lite"/>
    </source>
</evidence>
<accession>A0A6M0JZI2</accession>
<dbReference type="InterPro" id="IPR008613">
    <property type="entry name" value="Excalibur_Ca-bd_domain"/>
</dbReference>
<dbReference type="Gene3D" id="2.40.50.140">
    <property type="entry name" value="Nucleic acid-binding proteins"/>
    <property type="match status" value="1"/>
</dbReference>
<dbReference type="InterPro" id="IPR011129">
    <property type="entry name" value="CSD"/>
</dbReference>
<dbReference type="SMART" id="SM00894">
    <property type="entry name" value="Excalibur"/>
    <property type="match status" value="1"/>
</dbReference>
<dbReference type="InterPro" id="IPR052069">
    <property type="entry name" value="Ca-reg_mRNA-binding_domain"/>
</dbReference>
<feature type="compositionally biased region" description="Low complexity" evidence="3">
    <location>
        <begin position="68"/>
        <end position="83"/>
    </location>
</feature>
<dbReference type="CDD" id="cd04458">
    <property type="entry name" value="CSP_CDS"/>
    <property type="match status" value="1"/>
</dbReference>
<evidence type="ECO:0000256" key="2">
    <source>
        <dbReference type="RuleBase" id="RU000408"/>
    </source>
</evidence>
<keyword evidence="4" id="KW-0812">Transmembrane</keyword>
<dbReference type="PANTHER" id="PTHR12962:SF1">
    <property type="entry name" value="COLD SHOCK DOMAIN-CONTAINING PROTEIN CG9705"/>
    <property type="match status" value="1"/>
</dbReference>
<proteinExistence type="predicted"/>
<comment type="caution">
    <text evidence="6">The sequence shown here is derived from an EMBL/GenBank/DDBJ whole genome shotgun (WGS) entry which is preliminary data.</text>
</comment>
<protein>
    <submittedName>
        <fullName evidence="6">Cold shock domain-containing protein</fullName>
    </submittedName>
</protein>
<reference evidence="6 7" key="1">
    <citation type="submission" date="2020-02" db="EMBL/GenBank/DDBJ databases">
        <title>Genome sequences of Thiorhodococcus mannitoliphagus and Thiorhodococcus minor, purple sulfur photosynthetic bacteria in the gammaproteobacterial family, Chromatiaceae.</title>
        <authorList>
            <person name="Aviles F.A."/>
            <person name="Meyer T.E."/>
            <person name="Kyndt J.A."/>
        </authorList>
    </citation>
    <scope>NUCLEOTIDE SEQUENCE [LARGE SCALE GENOMIC DNA]</scope>
    <source>
        <strain evidence="6 7">DSM 11518</strain>
    </source>
</reference>
<dbReference type="SMART" id="SM00357">
    <property type="entry name" value="CSP"/>
    <property type="match status" value="1"/>
</dbReference>